<proteinExistence type="predicted"/>
<evidence type="ECO:0000313" key="2">
    <source>
        <dbReference type="EMBL" id="EFJ22267.1"/>
    </source>
</evidence>
<dbReference type="KEGG" id="smo:SELMODRAFT_416703"/>
<keyword evidence="1" id="KW-0472">Membrane</keyword>
<keyword evidence="1" id="KW-1133">Transmembrane helix</keyword>
<evidence type="ECO:0000313" key="3">
    <source>
        <dbReference type="Proteomes" id="UP000001514"/>
    </source>
</evidence>
<dbReference type="EMBL" id="GL377596">
    <property type="protein sequence ID" value="EFJ22267.1"/>
    <property type="molecule type" value="Genomic_DNA"/>
</dbReference>
<reference evidence="2 3" key="1">
    <citation type="journal article" date="2011" name="Science">
        <title>The Selaginella genome identifies genetic changes associated with the evolution of vascular plants.</title>
        <authorList>
            <person name="Banks J.A."/>
            <person name="Nishiyama T."/>
            <person name="Hasebe M."/>
            <person name="Bowman J.L."/>
            <person name="Gribskov M."/>
            <person name="dePamphilis C."/>
            <person name="Albert V.A."/>
            <person name="Aono N."/>
            <person name="Aoyama T."/>
            <person name="Ambrose B.A."/>
            <person name="Ashton N.W."/>
            <person name="Axtell M.J."/>
            <person name="Barker E."/>
            <person name="Barker M.S."/>
            <person name="Bennetzen J.L."/>
            <person name="Bonawitz N.D."/>
            <person name="Chapple C."/>
            <person name="Cheng C."/>
            <person name="Correa L.G."/>
            <person name="Dacre M."/>
            <person name="DeBarry J."/>
            <person name="Dreyer I."/>
            <person name="Elias M."/>
            <person name="Engstrom E.M."/>
            <person name="Estelle M."/>
            <person name="Feng L."/>
            <person name="Finet C."/>
            <person name="Floyd S.K."/>
            <person name="Frommer W.B."/>
            <person name="Fujita T."/>
            <person name="Gramzow L."/>
            <person name="Gutensohn M."/>
            <person name="Harholt J."/>
            <person name="Hattori M."/>
            <person name="Heyl A."/>
            <person name="Hirai T."/>
            <person name="Hiwatashi Y."/>
            <person name="Ishikawa M."/>
            <person name="Iwata M."/>
            <person name="Karol K.G."/>
            <person name="Koehler B."/>
            <person name="Kolukisaoglu U."/>
            <person name="Kubo M."/>
            <person name="Kurata T."/>
            <person name="Lalonde S."/>
            <person name="Li K."/>
            <person name="Li Y."/>
            <person name="Litt A."/>
            <person name="Lyons E."/>
            <person name="Manning G."/>
            <person name="Maruyama T."/>
            <person name="Michael T.P."/>
            <person name="Mikami K."/>
            <person name="Miyazaki S."/>
            <person name="Morinaga S."/>
            <person name="Murata T."/>
            <person name="Mueller-Roeber B."/>
            <person name="Nelson D.R."/>
            <person name="Obara M."/>
            <person name="Oguri Y."/>
            <person name="Olmstead R.G."/>
            <person name="Onodera N."/>
            <person name="Petersen B.L."/>
            <person name="Pils B."/>
            <person name="Prigge M."/>
            <person name="Rensing S.A."/>
            <person name="Riano-Pachon D.M."/>
            <person name="Roberts A.W."/>
            <person name="Sato Y."/>
            <person name="Scheller H.V."/>
            <person name="Schulz B."/>
            <person name="Schulz C."/>
            <person name="Shakirov E.V."/>
            <person name="Shibagaki N."/>
            <person name="Shinohara N."/>
            <person name="Shippen D.E."/>
            <person name="Soerensen I."/>
            <person name="Sotooka R."/>
            <person name="Sugimoto N."/>
            <person name="Sugita M."/>
            <person name="Sumikawa N."/>
            <person name="Tanurdzic M."/>
            <person name="Theissen G."/>
            <person name="Ulvskov P."/>
            <person name="Wakazuki S."/>
            <person name="Weng J.K."/>
            <person name="Willats W.W."/>
            <person name="Wipf D."/>
            <person name="Wolf P.G."/>
            <person name="Yang L."/>
            <person name="Zimmer A.D."/>
            <person name="Zhu Q."/>
            <person name="Mitros T."/>
            <person name="Hellsten U."/>
            <person name="Loque D."/>
            <person name="Otillar R."/>
            <person name="Salamov A."/>
            <person name="Schmutz J."/>
            <person name="Shapiro H."/>
            <person name="Lindquist E."/>
            <person name="Lucas S."/>
            <person name="Rokhsar D."/>
            <person name="Grigoriev I.V."/>
        </authorList>
    </citation>
    <scope>NUCLEOTIDE SEQUENCE [LARGE SCALE GENOMIC DNA]</scope>
</reference>
<dbReference type="HOGENOM" id="CLU_2162772_0_0_1"/>
<feature type="transmembrane region" description="Helical" evidence="1">
    <location>
        <begin position="22"/>
        <end position="47"/>
    </location>
</feature>
<dbReference type="Proteomes" id="UP000001514">
    <property type="component" value="Unassembled WGS sequence"/>
</dbReference>
<evidence type="ECO:0000256" key="1">
    <source>
        <dbReference type="SAM" id="Phobius"/>
    </source>
</evidence>
<accession>D8S054</accession>
<gene>
    <name evidence="2" type="ORF">SELMODRAFT_416703</name>
</gene>
<dbReference type="InParanoid" id="D8S054"/>
<name>D8S054_SELML</name>
<sequence>MAISGERRRDCPPKGEYELADIYQGGSLVVTGLYGVALVYALLVHVYMLESRNSAKDIDELKTQQLDMHVIEAIQDKAIGALEKFAEATGNDLPADMKSLKPEYIKLFNQY</sequence>
<keyword evidence="3" id="KW-1185">Reference proteome</keyword>
<dbReference type="AlphaFoldDB" id="D8S054"/>
<dbReference type="Gramene" id="EFJ22267">
    <property type="protein sequence ID" value="EFJ22267"/>
    <property type="gene ID" value="SELMODRAFT_416703"/>
</dbReference>
<organism evidence="3">
    <name type="scientific">Selaginella moellendorffii</name>
    <name type="common">Spikemoss</name>
    <dbReference type="NCBI Taxonomy" id="88036"/>
    <lineage>
        <taxon>Eukaryota</taxon>
        <taxon>Viridiplantae</taxon>
        <taxon>Streptophyta</taxon>
        <taxon>Embryophyta</taxon>
        <taxon>Tracheophyta</taxon>
        <taxon>Lycopodiopsida</taxon>
        <taxon>Selaginellales</taxon>
        <taxon>Selaginellaceae</taxon>
        <taxon>Selaginella</taxon>
    </lineage>
</organism>
<keyword evidence="1" id="KW-0812">Transmembrane</keyword>
<protein>
    <submittedName>
        <fullName evidence="2">Uncharacterized protein</fullName>
    </submittedName>
</protein>